<dbReference type="GO" id="GO:0004672">
    <property type="term" value="F:protein kinase activity"/>
    <property type="evidence" value="ECO:0007669"/>
    <property type="project" value="InterPro"/>
</dbReference>
<dbReference type="EMBL" id="NQVE01000054">
    <property type="protein sequence ID" value="RAL51012.1"/>
    <property type="molecule type" value="Genomic_DNA"/>
</dbReference>
<keyword evidence="4" id="KW-0175">Coiled coil</keyword>
<dbReference type="InterPro" id="IPR019775">
    <property type="entry name" value="WD40_repeat_CS"/>
</dbReference>
<dbReference type="InterPro" id="IPR015943">
    <property type="entry name" value="WD40/YVTN_repeat-like_dom_sf"/>
</dbReference>
<dbReference type="InterPro" id="IPR044630">
    <property type="entry name" value="SPA1/2/3/4"/>
</dbReference>
<name>A0A328DZ62_9ASTE</name>
<sequence>MDESVDDEVNDMLAVDGTHFRSKENEYSSKFGEHGVQESHEVVILNEGNKHENPSQYFIDILDGNNMGRIGSSGHASSSPRCIDDNEIMVRELTFKNYNTRNLAIVGIQGNIERVQTRLNQWKSLCQIAGGSGKGSLQRETADKDKSSTLVNSLEGEEDKLFTDFLEQNQKYTNEIHNLANGNSQSNDDKSVLNHMLLSSGGIRTKIVSNSGFSQYFVKGTLKGKGTIHRGLTTRELGNEYLDHTHSDCANISLGDSPSTDSGVPPVTYEDGISLREWLKVRSYKLTKTESLSIFKQIVDLVDSSHSQGIVLLDLRPSCFKLLRSNQAVYLGKSVFTESTKNVIDRDVPEPEQDQLKRQLENTMNNTVDYNAKKLKLGHPMNATRRWSQFPPGSSVRSAQNNNADISWPQGSVNDVNEVHKFNSQRKFSSPHLSTNPQQLLTSGSCMLEATWYTSPEQIKKGRCTFSSNIYCLGVLLFELIGISDPGSGRSHAAAMQDLSHRILPPSFLSENPKEAGFCLWLLHPEPSSRPTVREILQSEILGGKKDSRDEVLSSIIEEDSESELLVYFLSLLEEQKQNDASKLVEELKCIEADIQEVLKRQTKQSSVSFSSHASFSVSGSRYIHMNGMKSKSIQQLESAYFSMRSKIQPSSNDVRMCRNGQIFNNPENNYMKEIKGVIKSGNSDGLGGFFDGLCKYARYNKLRVCGLIRNGDFNSSANVICSLSFDRDEEYLAAGGVSKKIKIYEYNSLLNDSVDVHYPVLEMSNNSKLSCVCWNSYIRNYLATSDYDGVVKLWDATSGQGFFHLSEHNERAWSVDFSRMDPTKLASGSDDRLVKLWSINEKNSIGTIKNNANVCSVQFSPSSSHLLAYSSADYRIYCYDLRNVSIPWRILVGHEKAVSYVKFLDAETLVSASTDNTLKIWDLKKTSADSLSSSACILTLRGHTNEKNFVGLSVADGYISCGSETNEVFTYYKSHPMPITSCKFGSIDPISGKETDDDRGQFVSSVCWRRKSNVVVAANSTGCIKLLEMV</sequence>
<evidence type="ECO:0000256" key="1">
    <source>
        <dbReference type="ARBA" id="ARBA00022574"/>
    </source>
</evidence>
<dbReference type="SMART" id="SM00320">
    <property type="entry name" value="WD40"/>
    <property type="match status" value="7"/>
</dbReference>
<dbReference type="SUPFAM" id="SSF56112">
    <property type="entry name" value="Protein kinase-like (PK-like)"/>
    <property type="match status" value="1"/>
</dbReference>
<dbReference type="SMART" id="SM00220">
    <property type="entry name" value="S_TKc"/>
    <property type="match status" value="1"/>
</dbReference>
<dbReference type="InterPro" id="IPR000719">
    <property type="entry name" value="Prot_kinase_dom"/>
</dbReference>
<evidence type="ECO:0000256" key="3">
    <source>
        <dbReference type="PROSITE-ProRule" id="PRU00221"/>
    </source>
</evidence>
<proteinExistence type="predicted"/>
<dbReference type="Gene3D" id="2.130.10.10">
    <property type="entry name" value="YVTN repeat-like/Quinoprotein amine dehydrogenase"/>
    <property type="match status" value="1"/>
</dbReference>
<evidence type="ECO:0000256" key="2">
    <source>
        <dbReference type="ARBA" id="ARBA00022737"/>
    </source>
</evidence>
<dbReference type="PRINTS" id="PR00320">
    <property type="entry name" value="GPROTEINBRPT"/>
</dbReference>
<dbReference type="PROSITE" id="PS50082">
    <property type="entry name" value="WD_REPEATS_2"/>
    <property type="match status" value="3"/>
</dbReference>
<evidence type="ECO:0000256" key="4">
    <source>
        <dbReference type="SAM" id="Coils"/>
    </source>
</evidence>
<dbReference type="PANTHER" id="PTHR44218:SF6">
    <property type="entry name" value="PROTEIN SUPPRESSOR OF PHYA-105 1"/>
    <property type="match status" value="1"/>
</dbReference>
<dbReference type="PROSITE" id="PS00678">
    <property type="entry name" value="WD_REPEATS_1"/>
    <property type="match status" value="2"/>
</dbReference>
<dbReference type="Gene3D" id="1.10.510.10">
    <property type="entry name" value="Transferase(Phosphotransferase) domain 1"/>
    <property type="match status" value="1"/>
</dbReference>
<dbReference type="AlphaFoldDB" id="A0A328DZ62"/>
<dbReference type="PROSITE" id="PS50011">
    <property type="entry name" value="PROTEIN_KINASE_DOM"/>
    <property type="match status" value="1"/>
</dbReference>
<protein>
    <recommendedName>
        <fullName evidence="5">Protein kinase domain-containing protein</fullName>
    </recommendedName>
</protein>
<dbReference type="PANTHER" id="PTHR44218">
    <property type="entry name" value="PROTEIN SPA1-RELATED 2"/>
    <property type="match status" value="1"/>
</dbReference>
<dbReference type="Proteomes" id="UP000249390">
    <property type="component" value="Unassembled WGS sequence"/>
</dbReference>
<dbReference type="PROSITE" id="PS50294">
    <property type="entry name" value="WD_REPEATS_REGION"/>
    <property type="match status" value="1"/>
</dbReference>
<feature type="repeat" description="WD" evidence="3">
    <location>
        <begin position="806"/>
        <end position="848"/>
    </location>
</feature>
<gene>
    <name evidence="6" type="ORF">DM860_005368</name>
</gene>
<keyword evidence="7" id="KW-1185">Reference proteome</keyword>
<dbReference type="Pfam" id="PF00400">
    <property type="entry name" value="WD40"/>
    <property type="match status" value="5"/>
</dbReference>
<dbReference type="InterPro" id="IPR001680">
    <property type="entry name" value="WD40_rpt"/>
</dbReference>
<organism evidence="6 7">
    <name type="scientific">Cuscuta australis</name>
    <dbReference type="NCBI Taxonomy" id="267555"/>
    <lineage>
        <taxon>Eukaryota</taxon>
        <taxon>Viridiplantae</taxon>
        <taxon>Streptophyta</taxon>
        <taxon>Embryophyta</taxon>
        <taxon>Tracheophyta</taxon>
        <taxon>Spermatophyta</taxon>
        <taxon>Magnoliopsida</taxon>
        <taxon>eudicotyledons</taxon>
        <taxon>Gunneridae</taxon>
        <taxon>Pentapetalae</taxon>
        <taxon>asterids</taxon>
        <taxon>lamiids</taxon>
        <taxon>Solanales</taxon>
        <taxon>Convolvulaceae</taxon>
        <taxon>Cuscuteae</taxon>
        <taxon>Cuscuta</taxon>
        <taxon>Cuscuta subgen. Grammica</taxon>
        <taxon>Cuscuta sect. Cleistogrammica</taxon>
    </lineage>
</organism>
<feature type="coiled-coil region" evidence="4">
    <location>
        <begin position="574"/>
        <end position="601"/>
    </location>
</feature>
<evidence type="ECO:0000259" key="5">
    <source>
        <dbReference type="PROSITE" id="PS50011"/>
    </source>
</evidence>
<feature type="domain" description="Protein kinase" evidence="5">
    <location>
        <begin position="123"/>
        <end position="542"/>
    </location>
</feature>
<feature type="repeat" description="WD" evidence="3">
    <location>
        <begin position="763"/>
        <end position="801"/>
    </location>
</feature>
<dbReference type="SUPFAM" id="SSF50978">
    <property type="entry name" value="WD40 repeat-like"/>
    <property type="match status" value="1"/>
</dbReference>
<dbReference type="GO" id="GO:0005524">
    <property type="term" value="F:ATP binding"/>
    <property type="evidence" value="ECO:0007669"/>
    <property type="project" value="InterPro"/>
</dbReference>
<evidence type="ECO:0000313" key="6">
    <source>
        <dbReference type="EMBL" id="RAL51012.1"/>
    </source>
</evidence>
<comment type="caution">
    <text evidence="6">The sequence shown here is derived from an EMBL/GenBank/DDBJ whole genome shotgun (WGS) entry which is preliminary data.</text>
</comment>
<dbReference type="GO" id="GO:0009640">
    <property type="term" value="P:photomorphogenesis"/>
    <property type="evidence" value="ECO:0007669"/>
    <property type="project" value="InterPro"/>
</dbReference>
<dbReference type="InterPro" id="IPR036322">
    <property type="entry name" value="WD40_repeat_dom_sf"/>
</dbReference>
<reference evidence="6 7" key="1">
    <citation type="submission" date="2018-06" db="EMBL/GenBank/DDBJ databases">
        <title>The Genome of Cuscuta australis (Dodder) Provides Insight into the Evolution of Plant Parasitism.</title>
        <authorList>
            <person name="Liu H."/>
        </authorList>
    </citation>
    <scope>NUCLEOTIDE SEQUENCE [LARGE SCALE GENOMIC DNA]</scope>
    <source>
        <strain evidence="7">cv. Yunnan</strain>
        <tissue evidence="6">Vines</tissue>
    </source>
</reference>
<accession>A0A328DZ62</accession>
<feature type="repeat" description="WD" evidence="3">
    <location>
        <begin position="892"/>
        <end position="932"/>
    </location>
</feature>
<keyword evidence="2" id="KW-0677">Repeat</keyword>
<dbReference type="InterPro" id="IPR011009">
    <property type="entry name" value="Kinase-like_dom_sf"/>
</dbReference>
<evidence type="ECO:0000313" key="7">
    <source>
        <dbReference type="Proteomes" id="UP000249390"/>
    </source>
</evidence>
<keyword evidence="1 3" id="KW-0853">WD repeat</keyword>
<dbReference type="InterPro" id="IPR020472">
    <property type="entry name" value="WD40_PAC1"/>
</dbReference>